<dbReference type="GO" id="GO:0005634">
    <property type="term" value="C:nucleus"/>
    <property type="evidence" value="ECO:0007669"/>
    <property type="project" value="UniProtKB-SubCell"/>
</dbReference>
<sequence>MTSFNDEHGAISIIKNQNHSSFELDEGPHLPPIPANALSPTTELATSYLSSSDGDSLDNTDFSNAVLKYISDMLMEEDLEGEAPNLHDHLALQAAEKSFYDVLGQEYPKSSESLGFAQSNQSVLDDSSTWSSVDDSSNATAINLVESMWIFDLSELEPSCTENSFMVSFENHELDSCTESLSFCNSLIPVLNHEKDIRNLSNSTESTHRHRKTIAYSEGRSNKQSAVSIEEPEEFEILDTILLYQNESETCTHQNASKNEASVKSNKHTKGCDGRTARWKKRGKKRDLVDLWTLLYQCAEAVAGNDQKATTELVRQIRQHSSPYGDGNQRLAHYFADGLEARLAGTGTPGYTPHISIRIPAADLLRSYQVYVTACPFSRMSDFFAEQHIVKLAAKASRIHIIDFGILHGFQWPSLIENLSTRSGGPPKLRITGIEFPQPGFRPAERVDATGRRLRKFCQKFNIPFEYYGIAKRWETIRYEDLKIDRSEITVINCLYKLKTLPDDTMTMNSARDAVLKLMRRINPDIFIHGVVNGTYNAPFFLNRFRDAYYHFSAMFDMIDATFPREDQERLMIEKEVWGKHATNVVACEGGERLERPESYKQWRVRHQRAGFKQLPLDQEILKKMRTIVKSNYNDNFIVDEDGQWMLQGWKGRIIYALSALVPFEK</sequence>
<evidence type="ECO:0000256" key="1">
    <source>
        <dbReference type="ARBA" id="ARBA00004123"/>
    </source>
</evidence>
<proteinExistence type="inferred from homology"/>
<evidence type="ECO:0000256" key="3">
    <source>
        <dbReference type="ARBA" id="ARBA00023163"/>
    </source>
</evidence>
<keyword evidence="4" id="KW-0539">Nucleus</keyword>
<feature type="short sequence motif" description="VHIID" evidence="5">
    <location>
        <begin position="399"/>
        <end position="403"/>
    </location>
</feature>
<dbReference type="EMBL" id="JAIWQS010000011">
    <property type="protein sequence ID" value="KAJ8750599.1"/>
    <property type="molecule type" value="Genomic_DNA"/>
</dbReference>
<evidence type="ECO:0000256" key="4">
    <source>
        <dbReference type="ARBA" id="ARBA00023242"/>
    </source>
</evidence>
<comment type="caution">
    <text evidence="5">Lacks conserved residue(s) required for the propagation of feature annotation.</text>
</comment>
<protein>
    <submittedName>
        <fullName evidence="7">Uncharacterized protein</fullName>
    </submittedName>
</protein>
<evidence type="ECO:0000256" key="2">
    <source>
        <dbReference type="ARBA" id="ARBA00023015"/>
    </source>
</evidence>
<feature type="region of interest" description="Leucine repeat II (LRII)" evidence="5">
    <location>
        <begin position="449"/>
        <end position="481"/>
    </location>
</feature>
<dbReference type="InterPro" id="IPR005202">
    <property type="entry name" value="TF_GRAS"/>
</dbReference>
<feature type="region of interest" description="SAW" evidence="5">
    <location>
        <begin position="587"/>
        <end position="662"/>
    </location>
</feature>
<name>A0AAV8SEZ1_9ROSI</name>
<dbReference type="AlphaFoldDB" id="A0AAV8SEZ1"/>
<evidence type="ECO:0000256" key="6">
    <source>
        <dbReference type="SAM" id="MobiDB-lite"/>
    </source>
</evidence>
<evidence type="ECO:0000256" key="5">
    <source>
        <dbReference type="PROSITE-ProRule" id="PRU01191"/>
    </source>
</evidence>
<organism evidence="7 8">
    <name type="scientific">Erythroxylum novogranatense</name>
    <dbReference type="NCBI Taxonomy" id="1862640"/>
    <lineage>
        <taxon>Eukaryota</taxon>
        <taxon>Viridiplantae</taxon>
        <taxon>Streptophyta</taxon>
        <taxon>Embryophyta</taxon>
        <taxon>Tracheophyta</taxon>
        <taxon>Spermatophyta</taxon>
        <taxon>Magnoliopsida</taxon>
        <taxon>eudicotyledons</taxon>
        <taxon>Gunneridae</taxon>
        <taxon>Pentapetalae</taxon>
        <taxon>rosids</taxon>
        <taxon>fabids</taxon>
        <taxon>Malpighiales</taxon>
        <taxon>Erythroxylaceae</taxon>
        <taxon>Erythroxylum</taxon>
    </lineage>
</organism>
<comment type="caution">
    <text evidence="7">The sequence shown here is derived from an EMBL/GenBank/DDBJ whole genome shotgun (WGS) entry which is preliminary data.</text>
</comment>
<dbReference type="PROSITE" id="PS50985">
    <property type="entry name" value="GRAS"/>
    <property type="match status" value="1"/>
</dbReference>
<keyword evidence="8" id="KW-1185">Reference proteome</keyword>
<feature type="region of interest" description="VHIID" evidence="5">
    <location>
        <begin position="368"/>
        <end position="433"/>
    </location>
</feature>
<feature type="region of interest" description="Leucine repeat I (LRI)" evidence="5">
    <location>
        <begin position="289"/>
        <end position="349"/>
    </location>
</feature>
<comment type="subcellular location">
    <subcellularLocation>
        <location evidence="1">Nucleus</location>
    </subcellularLocation>
</comment>
<keyword evidence="2" id="KW-0805">Transcription regulation</keyword>
<accession>A0AAV8SEZ1</accession>
<dbReference type="PANTHER" id="PTHR31636">
    <property type="entry name" value="OSJNBA0084A10.13 PROTEIN-RELATED"/>
    <property type="match status" value="1"/>
</dbReference>
<keyword evidence="3" id="KW-0804">Transcription</keyword>
<feature type="compositionally biased region" description="Polar residues" evidence="6">
    <location>
        <begin position="254"/>
        <end position="264"/>
    </location>
</feature>
<dbReference type="Proteomes" id="UP001159364">
    <property type="component" value="Linkage Group LG11"/>
</dbReference>
<evidence type="ECO:0000313" key="7">
    <source>
        <dbReference type="EMBL" id="KAJ8750599.1"/>
    </source>
</evidence>
<comment type="similarity">
    <text evidence="5">Belongs to the GRAS family.</text>
</comment>
<feature type="region of interest" description="Disordered" evidence="6">
    <location>
        <begin position="254"/>
        <end position="277"/>
    </location>
</feature>
<gene>
    <name evidence="7" type="ORF">K2173_015772</name>
</gene>
<dbReference type="Pfam" id="PF03514">
    <property type="entry name" value="GRAS"/>
    <property type="match status" value="1"/>
</dbReference>
<reference evidence="7 8" key="1">
    <citation type="submission" date="2021-09" db="EMBL/GenBank/DDBJ databases">
        <title>Genomic insights and catalytic innovation underlie evolution of tropane alkaloids biosynthesis.</title>
        <authorList>
            <person name="Wang Y.-J."/>
            <person name="Tian T."/>
            <person name="Huang J.-P."/>
            <person name="Huang S.-X."/>
        </authorList>
    </citation>
    <scope>NUCLEOTIDE SEQUENCE [LARGE SCALE GENOMIC DNA]</scope>
    <source>
        <strain evidence="7">KIB-2018</strain>
        <tissue evidence="7">Leaf</tissue>
    </source>
</reference>
<evidence type="ECO:0000313" key="8">
    <source>
        <dbReference type="Proteomes" id="UP001159364"/>
    </source>
</evidence>